<dbReference type="GO" id="GO:0046872">
    <property type="term" value="F:metal ion binding"/>
    <property type="evidence" value="ECO:0007669"/>
    <property type="project" value="InterPro"/>
</dbReference>
<dbReference type="GO" id="GO:0009432">
    <property type="term" value="P:SOS response"/>
    <property type="evidence" value="ECO:0007669"/>
    <property type="project" value="TreeGrafter"/>
</dbReference>
<keyword evidence="1" id="KW-0067">ATP-binding</keyword>
<dbReference type="Proteomes" id="UP000266615">
    <property type="component" value="Unassembled WGS sequence"/>
</dbReference>
<evidence type="ECO:0000256" key="1">
    <source>
        <dbReference type="PROSITE-ProRule" id="PRU00409"/>
    </source>
</evidence>
<dbReference type="GO" id="GO:0005737">
    <property type="term" value="C:cytoplasm"/>
    <property type="evidence" value="ECO:0007669"/>
    <property type="project" value="TreeGrafter"/>
</dbReference>
<keyword evidence="4" id="KW-1185">Reference proteome</keyword>
<evidence type="ECO:0000313" key="3">
    <source>
        <dbReference type="EMBL" id="RJN32971.1"/>
    </source>
</evidence>
<dbReference type="PANTHER" id="PTHR21621">
    <property type="entry name" value="RIBOSOMAL PROTEIN S6 MODIFICATION PROTEIN"/>
    <property type="match status" value="1"/>
</dbReference>
<protein>
    <recommendedName>
        <fullName evidence="2">ATP-grasp domain-containing protein</fullName>
    </recommendedName>
</protein>
<dbReference type="PANTHER" id="PTHR21621:SF0">
    <property type="entry name" value="BETA-CITRYLGLUTAMATE SYNTHASE B-RELATED"/>
    <property type="match status" value="1"/>
</dbReference>
<name>A0A3A4F5F2_9MICC</name>
<evidence type="ECO:0000313" key="4">
    <source>
        <dbReference type="Proteomes" id="UP000266615"/>
    </source>
</evidence>
<feature type="domain" description="ATP-grasp" evidence="2">
    <location>
        <begin position="114"/>
        <end position="365"/>
    </location>
</feature>
<proteinExistence type="predicted"/>
<dbReference type="PROSITE" id="PS50975">
    <property type="entry name" value="ATP_GRASP"/>
    <property type="match status" value="1"/>
</dbReference>
<dbReference type="GO" id="GO:0018169">
    <property type="term" value="F:ribosomal S6-glutamic acid ligase activity"/>
    <property type="evidence" value="ECO:0007669"/>
    <property type="project" value="TreeGrafter"/>
</dbReference>
<accession>A0A3A4F5F2</accession>
<dbReference type="InterPro" id="IPR011761">
    <property type="entry name" value="ATP-grasp"/>
</dbReference>
<reference evidence="3 4" key="1">
    <citation type="submission" date="2018-09" db="EMBL/GenBank/DDBJ databases">
        <title>Nesterenkonia natronophila sp. nov., an alkaliphilic actinobacteriume isolated from a soda lake, and emended description of the genus Nesterenkonia.</title>
        <authorList>
            <person name="Menes R.J."/>
            <person name="Iriarte A."/>
        </authorList>
    </citation>
    <scope>NUCLEOTIDE SEQUENCE [LARGE SCALE GENOMIC DNA]</scope>
    <source>
        <strain evidence="3 4">M8</strain>
    </source>
</reference>
<dbReference type="GO" id="GO:0005524">
    <property type="term" value="F:ATP binding"/>
    <property type="evidence" value="ECO:0007669"/>
    <property type="project" value="UniProtKB-UniRule"/>
</dbReference>
<dbReference type="EMBL" id="QYZP01000001">
    <property type="protein sequence ID" value="RJN32971.1"/>
    <property type="molecule type" value="Genomic_DNA"/>
</dbReference>
<keyword evidence="1" id="KW-0547">Nucleotide-binding</keyword>
<dbReference type="Gene3D" id="3.30.470.20">
    <property type="entry name" value="ATP-grasp fold, B domain"/>
    <property type="match status" value="2"/>
</dbReference>
<evidence type="ECO:0000259" key="2">
    <source>
        <dbReference type="PROSITE" id="PS50975"/>
    </source>
</evidence>
<gene>
    <name evidence="3" type="ORF">D3250_03960</name>
</gene>
<dbReference type="AlphaFoldDB" id="A0A3A4F5F2"/>
<organism evidence="3 4">
    <name type="scientific">Nesterenkonia natronophila</name>
    <dbReference type="NCBI Taxonomy" id="2174932"/>
    <lineage>
        <taxon>Bacteria</taxon>
        <taxon>Bacillati</taxon>
        <taxon>Actinomycetota</taxon>
        <taxon>Actinomycetes</taxon>
        <taxon>Micrococcales</taxon>
        <taxon>Micrococcaceae</taxon>
        <taxon>Nesterenkonia</taxon>
    </lineage>
</organism>
<comment type="caution">
    <text evidence="3">The sequence shown here is derived from an EMBL/GenBank/DDBJ whole genome shotgun (WGS) entry which is preliminary data.</text>
</comment>
<sequence>MPVEPLSRNKMQTTRRRMELAPLSPDSNLTTTNVRFVEKHLASRWTDLTDSETYESAGRRLRRVARSRGLEVVSERRVSLFFDGTTCIGGLTGLRPSISSVTAGQICASKSLTKELFHRAGIPTPEFRLLERSNVQGAMEYAESRGGDPVVVKPLDGSQGEGVTTGIRSPGALEAAWTRAQRTSRAGRILIEDEVAGVDVRIAVVSGRALAAAARIPPFVVGDGVSTLNQLSSRLIAARSQHSYLSHLQFVPDGDYLSRAGVDQRTVIAAQRVQFLNGTANLSRGGVHVDITDTVPSEVLRLAETVAEAIPGLGYAGVDFLMPNVTSAVGATVIEVNSSPNPLVHDLPVFGHSRGLCEAIVDEIIRRAHIN</sequence>
<dbReference type="SUPFAM" id="SSF56059">
    <property type="entry name" value="Glutathione synthetase ATP-binding domain-like"/>
    <property type="match status" value="1"/>
</dbReference>